<evidence type="ECO:0000313" key="2">
    <source>
        <dbReference type="EMBL" id="JAC72143.1"/>
    </source>
</evidence>
<accession>A0A061RJK3</accession>
<feature type="region of interest" description="Disordered" evidence="1">
    <location>
        <begin position="202"/>
        <end position="242"/>
    </location>
</feature>
<evidence type="ECO:0000256" key="1">
    <source>
        <dbReference type="SAM" id="MobiDB-lite"/>
    </source>
</evidence>
<proteinExistence type="predicted"/>
<feature type="non-terminal residue" evidence="2">
    <location>
        <position position="1"/>
    </location>
</feature>
<dbReference type="AlphaFoldDB" id="A0A061RJK3"/>
<reference evidence="2" key="1">
    <citation type="submission" date="2014-05" db="EMBL/GenBank/DDBJ databases">
        <title>The transcriptome of the halophilic microalga Tetraselmis sp. GSL018 isolated from the Great Salt Lake, Utah.</title>
        <authorList>
            <person name="Jinkerson R.E."/>
            <person name="D'Adamo S."/>
            <person name="Posewitz M.C."/>
        </authorList>
    </citation>
    <scope>NUCLEOTIDE SEQUENCE</scope>
    <source>
        <strain evidence="2">GSL018</strain>
    </source>
</reference>
<name>A0A061RJK3_9CHLO</name>
<protein>
    <submittedName>
        <fullName evidence="2">Uncharacterized protein</fullName>
    </submittedName>
</protein>
<sequence length="242" mass="23330">PAGDVAERLLAELRILQSEALLGARGGGASVRAAAEAASEALNAAAGDERIAARARLQAARCRLALGDPRAADEAHSLAADKGSSAALVERAEALAAAGRAGEALALLQAVPGRGAALLAAALLLDAGDGAGARAAAGAAAPQLHGPGRLVCVGRGCGARGLQQPRGQSGSAAWGGAAPAVEGVGHRLRRSSCAAGVGSFVPAAGSHRTRQQPQEKGGEGAPSSRGIGEAVASGGSTPCCSA</sequence>
<gene>
    <name evidence="2" type="ORF">TSPGSL018_387</name>
</gene>
<dbReference type="EMBL" id="GBEZ01013883">
    <property type="protein sequence ID" value="JAC72143.1"/>
    <property type="molecule type" value="Transcribed_RNA"/>
</dbReference>
<organism evidence="2">
    <name type="scientific">Tetraselmis sp. GSL018</name>
    <dbReference type="NCBI Taxonomy" id="582737"/>
    <lineage>
        <taxon>Eukaryota</taxon>
        <taxon>Viridiplantae</taxon>
        <taxon>Chlorophyta</taxon>
        <taxon>core chlorophytes</taxon>
        <taxon>Chlorodendrophyceae</taxon>
        <taxon>Chlorodendrales</taxon>
        <taxon>Chlorodendraceae</taxon>
        <taxon>Tetraselmis</taxon>
    </lineage>
</organism>